<evidence type="ECO:0000313" key="1">
    <source>
        <dbReference type="EMBL" id="SEN49653.1"/>
    </source>
</evidence>
<dbReference type="STRING" id="1333845.SAMN04487895_101710"/>
<dbReference type="AlphaFoldDB" id="A0A1H8H078"/>
<protein>
    <recommendedName>
        <fullName evidence="3">Methyltransferase domain-containing protein</fullName>
    </recommendedName>
</protein>
<dbReference type="Proteomes" id="UP000198809">
    <property type="component" value="Unassembled WGS sequence"/>
</dbReference>
<proteinExistence type="predicted"/>
<sequence length="84" mass="9372">MARFTGVELSAESIQKAREWFADNAQGCINEVVSGEVKVNDIESYIQWRKESIAEALDGCYDYTLAFLQKAHTIQTGECVALLP</sequence>
<organism evidence="1 2">
    <name type="scientific">Paenibacillus sophorae</name>
    <dbReference type="NCBI Taxonomy" id="1333845"/>
    <lineage>
        <taxon>Bacteria</taxon>
        <taxon>Bacillati</taxon>
        <taxon>Bacillota</taxon>
        <taxon>Bacilli</taxon>
        <taxon>Bacillales</taxon>
        <taxon>Paenibacillaceae</taxon>
        <taxon>Paenibacillus</taxon>
    </lineage>
</organism>
<evidence type="ECO:0008006" key="3">
    <source>
        <dbReference type="Google" id="ProtNLM"/>
    </source>
</evidence>
<dbReference type="EMBL" id="FODH01000001">
    <property type="protein sequence ID" value="SEN49653.1"/>
    <property type="molecule type" value="Genomic_DNA"/>
</dbReference>
<gene>
    <name evidence="1" type="ORF">SAMN04487895_101710</name>
</gene>
<evidence type="ECO:0000313" key="2">
    <source>
        <dbReference type="Proteomes" id="UP000198809"/>
    </source>
</evidence>
<name>A0A1H8H078_9BACL</name>
<reference evidence="1 2" key="1">
    <citation type="submission" date="2016-10" db="EMBL/GenBank/DDBJ databases">
        <authorList>
            <person name="de Groot N.N."/>
        </authorList>
    </citation>
    <scope>NUCLEOTIDE SEQUENCE [LARGE SCALE GENOMIC DNA]</scope>
    <source>
        <strain evidence="1 2">CGMCC 1.10238</strain>
    </source>
</reference>
<accession>A0A1H8H078</accession>